<feature type="domain" description="B box-type" evidence="2">
    <location>
        <begin position="79"/>
        <end position="113"/>
    </location>
</feature>
<reference evidence="3" key="2">
    <citation type="submission" date="2020-11" db="EMBL/GenBank/DDBJ databases">
        <authorList>
            <person name="McCartney M.A."/>
            <person name="Auch B."/>
            <person name="Kono T."/>
            <person name="Mallez S."/>
            <person name="Becker A."/>
            <person name="Gohl D.M."/>
            <person name="Silverstein K.A.T."/>
            <person name="Koren S."/>
            <person name="Bechman K.B."/>
            <person name="Herman A."/>
            <person name="Abrahante J.E."/>
            <person name="Garbe J."/>
        </authorList>
    </citation>
    <scope>NUCLEOTIDE SEQUENCE</scope>
    <source>
        <strain evidence="3">Duluth1</strain>
        <tissue evidence="3">Whole animal</tissue>
    </source>
</reference>
<dbReference type="Gene3D" id="3.30.160.60">
    <property type="entry name" value="Classic Zinc Finger"/>
    <property type="match status" value="1"/>
</dbReference>
<dbReference type="InterPro" id="IPR000315">
    <property type="entry name" value="Znf_B-box"/>
</dbReference>
<keyword evidence="1" id="KW-0479">Metal-binding</keyword>
<evidence type="ECO:0000313" key="3">
    <source>
        <dbReference type="EMBL" id="KAH3852297.1"/>
    </source>
</evidence>
<sequence length="409" mass="46420">MATGGKHAQELKGSDQVIDFSCTFCSENEGLTTEAQFYCKECVKCFCTECVILHNGLYKKHVVSGREEKDEWPVNESNLGLEKCDQHPDKDIELFCEDHSQLCCLLCQFTNHRLCDVVFVAEKEQGFQPTVDTQAIIANIESQLIHVKEMMSFRDKKNISSQESYKKTSEDIKALRKHFEEMFDKIEKNTIRDLDNKMEELKDTLKSDMENLSQVDVNLKRINAAISAQTRKGYPLTFMMEMKYMNIMSTSESILDDLDEGNDAVITFECNPEIESFVDQIMSFGQFCISKSPSTTPVYISPKHIDQHCIRMSHERVCDIRGICELSDGTLVIADRTNISIKVLDDKYNVVHHMTLAFPPNDICCVSSTKVAVAMNSMTGGQIIILNVTTKNVTVENTYEFKHNALASP</sequence>
<proteinExistence type="predicted"/>
<dbReference type="PANTHER" id="PTHR25462">
    <property type="entry name" value="BONUS, ISOFORM C-RELATED"/>
    <property type="match status" value="1"/>
</dbReference>
<organism evidence="3 4">
    <name type="scientific">Dreissena polymorpha</name>
    <name type="common">Zebra mussel</name>
    <name type="synonym">Mytilus polymorpha</name>
    <dbReference type="NCBI Taxonomy" id="45954"/>
    <lineage>
        <taxon>Eukaryota</taxon>
        <taxon>Metazoa</taxon>
        <taxon>Spiralia</taxon>
        <taxon>Lophotrochozoa</taxon>
        <taxon>Mollusca</taxon>
        <taxon>Bivalvia</taxon>
        <taxon>Autobranchia</taxon>
        <taxon>Heteroconchia</taxon>
        <taxon>Euheterodonta</taxon>
        <taxon>Imparidentia</taxon>
        <taxon>Neoheterodontei</taxon>
        <taxon>Myida</taxon>
        <taxon>Dreissenoidea</taxon>
        <taxon>Dreissenidae</taxon>
        <taxon>Dreissena</taxon>
    </lineage>
</organism>
<comment type="caution">
    <text evidence="3">The sequence shown here is derived from an EMBL/GenBank/DDBJ whole genome shotgun (WGS) entry which is preliminary data.</text>
</comment>
<evidence type="ECO:0000313" key="4">
    <source>
        <dbReference type="Proteomes" id="UP000828390"/>
    </source>
</evidence>
<dbReference type="GO" id="GO:0008270">
    <property type="term" value="F:zinc ion binding"/>
    <property type="evidence" value="ECO:0007669"/>
    <property type="project" value="UniProtKB-KW"/>
</dbReference>
<dbReference type="AlphaFoldDB" id="A0A9D4L827"/>
<dbReference type="SUPFAM" id="SSF57845">
    <property type="entry name" value="B-box zinc-binding domain"/>
    <property type="match status" value="1"/>
</dbReference>
<evidence type="ECO:0000259" key="2">
    <source>
        <dbReference type="PROSITE" id="PS50119"/>
    </source>
</evidence>
<dbReference type="PANTHER" id="PTHR25462:SF296">
    <property type="entry name" value="MEIOTIC P26, ISOFORM F"/>
    <property type="match status" value="1"/>
</dbReference>
<protein>
    <recommendedName>
        <fullName evidence="2">B box-type domain-containing protein</fullName>
    </recommendedName>
</protein>
<keyword evidence="4" id="KW-1185">Reference proteome</keyword>
<dbReference type="Proteomes" id="UP000828390">
    <property type="component" value="Unassembled WGS sequence"/>
</dbReference>
<dbReference type="InterPro" id="IPR047153">
    <property type="entry name" value="TRIM45/56/19-like"/>
</dbReference>
<gene>
    <name evidence="3" type="ORF">DPMN_094801</name>
</gene>
<accession>A0A9D4L827</accession>
<dbReference type="EMBL" id="JAIWYP010000003">
    <property type="protein sequence ID" value="KAH3852297.1"/>
    <property type="molecule type" value="Genomic_DNA"/>
</dbReference>
<reference evidence="3" key="1">
    <citation type="journal article" date="2019" name="bioRxiv">
        <title>The Genome of the Zebra Mussel, Dreissena polymorpha: A Resource for Invasive Species Research.</title>
        <authorList>
            <person name="McCartney M.A."/>
            <person name="Auch B."/>
            <person name="Kono T."/>
            <person name="Mallez S."/>
            <person name="Zhang Y."/>
            <person name="Obille A."/>
            <person name="Becker A."/>
            <person name="Abrahante J.E."/>
            <person name="Garbe J."/>
            <person name="Badalamenti J.P."/>
            <person name="Herman A."/>
            <person name="Mangelson H."/>
            <person name="Liachko I."/>
            <person name="Sullivan S."/>
            <person name="Sone E.D."/>
            <person name="Koren S."/>
            <person name="Silverstein K.A.T."/>
            <person name="Beckman K.B."/>
            <person name="Gohl D.M."/>
        </authorList>
    </citation>
    <scope>NUCLEOTIDE SEQUENCE</scope>
    <source>
        <strain evidence="3">Duluth1</strain>
        <tissue evidence="3">Whole animal</tissue>
    </source>
</reference>
<keyword evidence="1" id="KW-0862">Zinc</keyword>
<feature type="domain" description="B box-type" evidence="2">
    <location>
        <begin position="20"/>
        <end position="66"/>
    </location>
</feature>
<keyword evidence="1" id="KW-0863">Zinc-finger</keyword>
<dbReference type="PROSITE" id="PS50119">
    <property type="entry name" value="ZF_BBOX"/>
    <property type="match status" value="2"/>
</dbReference>
<evidence type="ECO:0000256" key="1">
    <source>
        <dbReference type="PROSITE-ProRule" id="PRU00024"/>
    </source>
</evidence>
<name>A0A9D4L827_DREPO</name>